<evidence type="ECO:0000313" key="1">
    <source>
        <dbReference type="EMBL" id="KAF3430874.1"/>
    </source>
</evidence>
<dbReference type="SUPFAM" id="SSF53474">
    <property type="entry name" value="alpha/beta-Hydrolases"/>
    <property type="match status" value="1"/>
</dbReference>
<comment type="caution">
    <text evidence="1">The sequence shown here is derived from an EMBL/GenBank/DDBJ whole genome shotgun (WGS) entry which is preliminary data.</text>
</comment>
<evidence type="ECO:0000313" key="2">
    <source>
        <dbReference type="Proteomes" id="UP000796880"/>
    </source>
</evidence>
<dbReference type="InterPro" id="IPR029058">
    <property type="entry name" value="AB_hydrolase_fold"/>
</dbReference>
<organism evidence="1 2">
    <name type="scientific">Rhamnella rubrinervis</name>
    <dbReference type="NCBI Taxonomy" id="2594499"/>
    <lineage>
        <taxon>Eukaryota</taxon>
        <taxon>Viridiplantae</taxon>
        <taxon>Streptophyta</taxon>
        <taxon>Embryophyta</taxon>
        <taxon>Tracheophyta</taxon>
        <taxon>Spermatophyta</taxon>
        <taxon>Magnoliopsida</taxon>
        <taxon>eudicotyledons</taxon>
        <taxon>Gunneridae</taxon>
        <taxon>Pentapetalae</taxon>
        <taxon>rosids</taxon>
        <taxon>fabids</taxon>
        <taxon>Rosales</taxon>
        <taxon>Rhamnaceae</taxon>
        <taxon>rhamnoid group</taxon>
        <taxon>Rhamneae</taxon>
        <taxon>Rhamnella</taxon>
    </lineage>
</organism>
<protein>
    <submittedName>
        <fullName evidence="1">Uncharacterized protein</fullName>
    </submittedName>
</protein>
<dbReference type="Proteomes" id="UP000796880">
    <property type="component" value="Unassembled WGS sequence"/>
</dbReference>
<dbReference type="PANTHER" id="PTHR34127">
    <property type="entry name" value="OS04G0405600 PROTEIN"/>
    <property type="match status" value="1"/>
</dbReference>
<dbReference type="Pfam" id="PF07082">
    <property type="entry name" value="DUF1350"/>
    <property type="match status" value="1"/>
</dbReference>
<dbReference type="AlphaFoldDB" id="A0A8K0DMH4"/>
<reference evidence="1" key="1">
    <citation type="submission" date="2020-03" db="EMBL/GenBank/DDBJ databases">
        <title>A high-quality chromosome-level genome assembly of a woody plant with both climbing and erect habits, Rhamnella rubrinervis.</title>
        <authorList>
            <person name="Lu Z."/>
            <person name="Yang Y."/>
            <person name="Zhu X."/>
            <person name="Sun Y."/>
        </authorList>
    </citation>
    <scope>NUCLEOTIDE SEQUENCE</scope>
    <source>
        <strain evidence="1">BYM</strain>
        <tissue evidence="1">Leaf</tissue>
    </source>
</reference>
<name>A0A8K0DMH4_9ROSA</name>
<sequence>MASWLRPSQPHLLYDESFKQQQTFQSRSRSRIISFVDSQSPIRRYHRPRGSFVIRYWPARRHGTGYCSRIYCNADDTGNKQSQPTGIQLYSEIERLLTETVKQSQDGWGRSRDWTEVEGAWVLKPRNSQAKSVVHFIGGIFVGAAPQLTYRLFLERLSEKGILVIATPYASGFDHFFIADEVQFKFDRCYRFLKETVPDLPTFGIGHSLGSVIHLLIGSRYAVQRNGNVLMAFNNKEASSAIPLFSPVLVPMVQSIGPILSQITSSPTIRLGAEMTLKQLENLSPPIMKQVLPLVEQLPPLYMDLVKGREDFTPKPEETRKLIKSYYGISRNLLVKFKDDAIDETSTLAQVLSSESAISSMLDMSIRLLPGDHGLPLQQALPDVPPVMADAVNRGSELLTNLSAGTPWETVAKEVGSTLGVDSRVLRAEISKDIDLLVDVITSWMASNTTMEFGSFWDPRHPGLDASKAGELVQTLINASAECSWRYIVSDYMLAHMVPRPNRAHALQKAISSAAATGSTMCPSVDDTVPDDSRCACVGVSDQYYKFELH</sequence>
<keyword evidence="2" id="KW-1185">Reference proteome</keyword>
<proteinExistence type="predicted"/>
<dbReference type="PANTHER" id="PTHR34127:SF1">
    <property type="entry name" value="OS04G0405600 PROTEIN"/>
    <property type="match status" value="1"/>
</dbReference>
<dbReference type="EMBL" id="VOIH02000012">
    <property type="protein sequence ID" value="KAF3430874.1"/>
    <property type="molecule type" value="Genomic_DNA"/>
</dbReference>
<gene>
    <name evidence="1" type="ORF">FNV43_RR25604</name>
</gene>
<accession>A0A8K0DMH4</accession>
<dbReference type="InterPro" id="IPR010765">
    <property type="entry name" value="DUF1350"/>
</dbReference>
<dbReference type="OrthoDB" id="4892at2759"/>